<dbReference type="EMBL" id="MN739312">
    <property type="protein sequence ID" value="QHS98251.1"/>
    <property type="molecule type" value="Genomic_DNA"/>
</dbReference>
<name>A0A6C0C2E0_9ZZZZ</name>
<dbReference type="AlphaFoldDB" id="A0A6C0C2E0"/>
<sequence>MKYLKEATIINITEADDVEIKKFIEKRFSHFNMHFEIQGNDSKKEDEESFPFNLFKKTIETIKSI</sequence>
<proteinExistence type="predicted"/>
<evidence type="ECO:0000313" key="1">
    <source>
        <dbReference type="EMBL" id="QHS98251.1"/>
    </source>
</evidence>
<protein>
    <submittedName>
        <fullName evidence="1">Uncharacterized protein</fullName>
    </submittedName>
</protein>
<organism evidence="1">
    <name type="scientific">viral metagenome</name>
    <dbReference type="NCBI Taxonomy" id="1070528"/>
    <lineage>
        <taxon>unclassified sequences</taxon>
        <taxon>metagenomes</taxon>
        <taxon>organismal metagenomes</taxon>
    </lineage>
</organism>
<reference evidence="1" key="1">
    <citation type="journal article" date="2020" name="Nature">
        <title>Giant virus diversity and host interactions through global metagenomics.</title>
        <authorList>
            <person name="Schulz F."/>
            <person name="Roux S."/>
            <person name="Paez-Espino D."/>
            <person name="Jungbluth S."/>
            <person name="Walsh D.A."/>
            <person name="Denef V.J."/>
            <person name="McMahon K.D."/>
            <person name="Konstantinidis K.T."/>
            <person name="Eloe-Fadrosh E.A."/>
            <person name="Kyrpides N.C."/>
            <person name="Woyke T."/>
        </authorList>
    </citation>
    <scope>NUCLEOTIDE SEQUENCE</scope>
    <source>
        <strain evidence="1">GVMAG-M-3300020182-84</strain>
    </source>
</reference>
<accession>A0A6C0C2E0</accession>